<protein>
    <submittedName>
        <fullName evidence="1">Uncharacterized protein</fullName>
    </submittedName>
</protein>
<gene>
    <name evidence="1" type="ORF">S12H4_35755</name>
</gene>
<sequence length="99" mass="10762">MANLGNRSSLTTGEKTVTAAGTAEQVHTDLSVPEGFAVSIIAKYTNVGRIFYGGTKDEAEAHTANLDVEDYETFYVTNLNKIWIDAENDGEGIDYKVVQ</sequence>
<dbReference type="AlphaFoldDB" id="X1UM80"/>
<name>X1UM80_9ZZZZ</name>
<organism evidence="1">
    <name type="scientific">marine sediment metagenome</name>
    <dbReference type="NCBI Taxonomy" id="412755"/>
    <lineage>
        <taxon>unclassified sequences</taxon>
        <taxon>metagenomes</taxon>
        <taxon>ecological metagenomes</taxon>
    </lineage>
</organism>
<reference evidence="1" key="1">
    <citation type="journal article" date="2014" name="Front. Microbiol.">
        <title>High frequency of phylogenetically diverse reductive dehalogenase-homologous genes in deep subseafloor sedimentary metagenomes.</title>
        <authorList>
            <person name="Kawai M."/>
            <person name="Futagami T."/>
            <person name="Toyoda A."/>
            <person name="Takaki Y."/>
            <person name="Nishi S."/>
            <person name="Hori S."/>
            <person name="Arai W."/>
            <person name="Tsubouchi T."/>
            <person name="Morono Y."/>
            <person name="Uchiyama I."/>
            <person name="Ito T."/>
            <person name="Fujiyama A."/>
            <person name="Inagaki F."/>
            <person name="Takami H."/>
        </authorList>
    </citation>
    <scope>NUCLEOTIDE SEQUENCE</scope>
    <source>
        <strain evidence="1">Expedition CK06-06</strain>
    </source>
</reference>
<evidence type="ECO:0000313" key="1">
    <source>
        <dbReference type="EMBL" id="GAJ00976.1"/>
    </source>
</evidence>
<comment type="caution">
    <text evidence="1">The sequence shown here is derived from an EMBL/GenBank/DDBJ whole genome shotgun (WGS) entry which is preliminary data.</text>
</comment>
<proteinExistence type="predicted"/>
<accession>X1UM80</accession>
<dbReference type="EMBL" id="BARW01021260">
    <property type="protein sequence ID" value="GAJ00976.1"/>
    <property type="molecule type" value="Genomic_DNA"/>
</dbReference>